<dbReference type="EMBL" id="KV419415">
    <property type="protein sequence ID" value="KZS91511.1"/>
    <property type="molecule type" value="Genomic_DNA"/>
</dbReference>
<organism evidence="2 3">
    <name type="scientific">Sistotremastrum niveocremeum HHB9708</name>
    <dbReference type="NCBI Taxonomy" id="1314777"/>
    <lineage>
        <taxon>Eukaryota</taxon>
        <taxon>Fungi</taxon>
        <taxon>Dikarya</taxon>
        <taxon>Basidiomycota</taxon>
        <taxon>Agaricomycotina</taxon>
        <taxon>Agaricomycetes</taxon>
        <taxon>Sistotremastrales</taxon>
        <taxon>Sistotremastraceae</taxon>
        <taxon>Sertulicium</taxon>
        <taxon>Sertulicium niveocremeum</taxon>
    </lineage>
</organism>
<gene>
    <name evidence="2" type="ORF">SISNIDRAFT_487481</name>
</gene>
<dbReference type="OrthoDB" id="4584900at2759"/>
<evidence type="ECO:0000313" key="2">
    <source>
        <dbReference type="EMBL" id="KZS91511.1"/>
    </source>
</evidence>
<reference evidence="2 3" key="1">
    <citation type="journal article" date="2016" name="Mol. Biol. Evol.">
        <title>Comparative Genomics of Early-Diverging Mushroom-Forming Fungi Provides Insights into the Origins of Lignocellulose Decay Capabilities.</title>
        <authorList>
            <person name="Nagy L.G."/>
            <person name="Riley R."/>
            <person name="Tritt A."/>
            <person name="Adam C."/>
            <person name="Daum C."/>
            <person name="Floudas D."/>
            <person name="Sun H."/>
            <person name="Yadav J.S."/>
            <person name="Pangilinan J."/>
            <person name="Larsson K.H."/>
            <person name="Matsuura K."/>
            <person name="Barry K."/>
            <person name="Labutti K."/>
            <person name="Kuo R."/>
            <person name="Ohm R.A."/>
            <person name="Bhattacharya S.S."/>
            <person name="Shirouzu T."/>
            <person name="Yoshinaga Y."/>
            <person name="Martin F.M."/>
            <person name="Grigoriev I.V."/>
            <person name="Hibbett D.S."/>
        </authorList>
    </citation>
    <scope>NUCLEOTIDE SEQUENCE [LARGE SCALE GENOMIC DNA]</scope>
    <source>
        <strain evidence="2 3">HHB9708</strain>
    </source>
</reference>
<evidence type="ECO:0000313" key="3">
    <source>
        <dbReference type="Proteomes" id="UP000076722"/>
    </source>
</evidence>
<proteinExistence type="predicted"/>
<sequence>MLVLSHILSASILTSLVAARALPAQQRGNKLFSFDNDVFFNKVIKPLTNAQLLAAHLPPQPPRPIAAKVVGGKKRLPSPVDSALAPRTSSVSIDPHGVILVRKESTKEVLGYVSNVLNVFDCFGITTDLSKVATFDLDSTTDFFSIAVEKQSAPVIGAAQGPSGDVPLALGPGSGNFAALCPVQKTTGVAHDELNSLQSPSESDIWSINPSTLEVTAHWTNPDGTRTLATIFFDTTFEDLEITGDLDQTVKDAVLAFNAETVTFTWVGQ</sequence>
<evidence type="ECO:0000256" key="1">
    <source>
        <dbReference type="SAM" id="SignalP"/>
    </source>
</evidence>
<feature type="chain" id="PRO_5007853117" evidence="1">
    <location>
        <begin position="20"/>
        <end position="269"/>
    </location>
</feature>
<accession>A0A164SIC8</accession>
<dbReference type="STRING" id="1314777.A0A164SIC8"/>
<feature type="signal peptide" evidence="1">
    <location>
        <begin position="1"/>
        <end position="19"/>
    </location>
</feature>
<dbReference type="Proteomes" id="UP000076722">
    <property type="component" value="Unassembled WGS sequence"/>
</dbReference>
<name>A0A164SIC8_9AGAM</name>
<dbReference type="AlphaFoldDB" id="A0A164SIC8"/>
<keyword evidence="1" id="KW-0732">Signal</keyword>
<keyword evidence="3" id="KW-1185">Reference proteome</keyword>
<protein>
    <submittedName>
        <fullName evidence="2">Uncharacterized protein</fullName>
    </submittedName>
</protein>